<organism evidence="1 2">
    <name type="scientific">Armillaria ostoyae</name>
    <name type="common">Armillaria root rot fungus</name>
    <dbReference type="NCBI Taxonomy" id="47428"/>
    <lineage>
        <taxon>Eukaryota</taxon>
        <taxon>Fungi</taxon>
        <taxon>Dikarya</taxon>
        <taxon>Basidiomycota</taxon>
        <taxon>Agaricomycotina</taxon>
        <taxon>Agaricomycetes</taxon>
        <taxon>Agaricomycetidae</taxon>
        <taxon>Agaricales</taxon>
        <taxon>Marasmiineae</taxon>
        <taxon>Physalacriaceae</taxon>
        <taxon>Armillaria</taxon>
    </lineage>
</organism>
<dbReference type="AlphaFoldDB" id="A0A284QT80"/>
<gene>
    <name evidence="1" type="ORF">ARMOST_03005</name>
</gene>
<reference evidence="2" key="1">
    <citation type="journal article" date="2017" name="Nat. Ecol. Evol.">
        <title>Genome expansion and lineage-specific genetic innovations in the forest pathogenic fungi Armillaria.</title>
        <authorList>
            <person name="Sipos G."/>
            <person name="Prasanna A.N."/>
            <person name="Walter M.C."/>
            <person name="O'Connor E."/>
            <person name="Balint B."/>
            <person name="Krizsan K."/>
            <person name="Kiss B."/>
            <person name="Hess J."/>
            <person name="Varga T."/>
            <person name="Slot J."/>
            <person name="Riley R."/>
            <person name="Boka B."/>
            <person name="Rigling D."/>
            <person name="Barry K."/>
            <person name="Lee J."/>
            <person name="Mihaltcheva S."/>
            <person name="LaButti K."/>
            <person name="Lipzen A."/>
            <person name="Waldron R."/>
            <person name="Moloney N.M."/>
            <person name="Sperisen C."/>
            <person name="Kredics L."/>
            <person name="Vagvoelgyi C."/>
            <person name="Patrignani A."/>
            <person name="Fitzpatrick D."/>
            <person name="Nagy I."/>
            <person name="Doyle S."/>
            <person name="Anderson J.B."/>
            <person name="Grigoriev I.V."/>
            <person name="Gueldener U."/>
            <person name="Muensterkoetter M."/>
            <person name="Nagy L.G."/>
        </authorList>
    </citation>
    <scope>NUCLEOTIDE SEQUENCE [LARGE SCALE GENOMIC DNA]</scope>
    <source>
        <strain evidence="2">C18/9</strain>
    </source>
</reference>
<evidence type="ECO:0000313" key="1">
    <source>
        <dbReference type="EMBL" id="SJK99694.1"/>
    </source>
</evidence>
<protein>
    <submittedName>
        <fullName evidence="1">Uncharacterized protein</fullName>
    </submittedName>
</protein>
<dbReference type="Proteomes" id="UP000219338">
    <property type="component" value="Unassembled WGS sequence"/>
</dbReference>
<name>A0A284QT80_ARMOS</name>
<dbReference type="EMBL" id="FUEG01000002">
    <property type="protein sequence ID" value="SJK99694.1"/>
    <property type="molecule type" value="Genomic_DNA"/>
</dbReference>
<evidence type="ECO:0000313" key="2">
    <source>
        <dbReference type="Proteomes" id="UP000219338"/>
    </source>
</evidence>
<keyword evidence="2" id="KW-1185">Reference proteome</keyword>
<sequence length="103" mass="11871">MSMRTPTAVLVEPSFEAKEVLERQNRWAGYGNKTDSLRTLPSKYKVTDATCHPPIFQYGISLTYQQLLDYALHHHPVEVPENPENDDPEVIYLLSTCFYKGLR</sequence>
<proteinExistence type="predicted"/>
<accession>A0A284QT80</accession>